<sequence length="115" mass="12874">MTTITKRELAEAISQKLGSPQIVTKQTIQLFLELCTEELVKGNRLEFRDFGILTTVERGSRIGRNPKTGTTVDVPPKRVVRFKSGRLLKEKVQKKESFAQKVPTDSGNDVTTQGQ</sequence>
<feature type="region of interest" description="Disordered" evidence="4">
    <location>
        <begin position="94"/>
        <end position="115"/>
    </location>
</feature>
<dbReference type="Proteomes" id="UP000218542">
    <property type="component" value="Unassembled WGS sequence"/>
</dbReference>
<dbReference type="GO" id="GO:0005829">
    <property type="term" value="C:cytosol"/>
    <property type="evidence" value="ECO:0007669"/>
    <property type="project" value="TreeGrafter"/>
</dbReference>
<reference evidence="5 6" key="1">
    <citation type="journal article" date="2017" name="Environ. Microbiol. Rep.">
        <title>Genetic diversity of marine anaerobic ammonium-oxidizing bacteria as revealed by genomic and proteomic analyses of 'Candidatus Scalindua japonica'.</title>
        <authorList>
            <person name="Oshiki M."/>
            <person name="Mizuto K."/>
            <person name="Kimura Z."/>
            <person name="Kindaichi T."/>
            <person name="Satoh H."/>
            <person name="Okabe S."/>
        </authorList>
    </citation>
    <scope>NUCLEOTIDE SEQUENCE [LARGE SCALE GENOMIC DNA]</scope>
    <source>
        <strain evidence="6">husup-a2</strain>
    </source>
</reference>
<accession>A0A286TY51</accession>
<evidence type="ECO:0000256" key="1">
    <source>
        <dbReference type="ARBA" id="ARBA00010529"/>
    </source>
</evidence>
<gene>
    <name evidence="5" type="ORF">SCALIN_C14_0091</name>
</gene>
<keyword evidence="2 5" id="KW-0238">DNA-binding</keyword>
<dbReference type="SMART" id="SM00411">
    <property type="entry name" value="BHL"/>
    <property type="match status" value="1"/>
</dbReference>
<dbReference type="PANTHER" id="PTHR33175:SF2">
    <property type="entry name" value="INTEGRATION HOST FACTOR SUBUNIT ALPHA"/>
    <property type="match status" value="1"/>
</dbReference>
<dbReference type="GO" id="GO:0030527">
    <property type="term" value="F:structural constituent of chromatin"/>
    <property type="evidence" value="ECO:0007669"/>
    <property type="project" value="InterPro"/>
</dbReference>
<dbReference type="OrthoDB" id="9799835at2"/>
<dbReference type="SUPFAM" id="SSF47729">
    <property type="entry name" value="IHF-like DNA-binding proteins"/>
    <property type="match status" value="1"/>
</dbReference>
<organism evidence="5 6">
    <name type="scientific">Candidatus Scalindua japonica</name>
    <dbReference type="NCBI Taxonomy" id="1284222"/>
    <lineage>
        <taxon>Bacteria</taxon>
        <taxon>Pseudomonadati</taxon>
        <taxon>Planctomycetota</taxon>
        <taxon>Candidatus Brocadiia</taxon>
        <taxon>Candidatus Brocadiales</taxon>
        <taxon>Candidatus Scalinduaceae</taxon>
        <taxon>Candidatus Scalindua</taxon>
    </lineage>
</organism>
<dbReference type="PRINTS" id="PR01727">
    <property type="entry name" value="DNABINDINGHU"/>
</dbReference>
<proteinExistence type="inferred from homology"/>
<evidence type="ECO:0000256" key="2">
    <source>
        <dbReference type="ARBA" id="ARBA00023125"/>
    </source>
</evidence>
<evidence type="ECO:0000256" key="3">
    <source>
        <dbReference type="RuleBase" id="RU003939"/>
    </source>
</evidence>
<dbReference type="EMBL" id="BAOS01000014">
    <property type="protein sequence ID" value="GAX60825.1"/>
    <property type="molecule type" value="Genomic_DNA"/>
</dbReference>
<dbReference type="InterPro" id="IPR000119">
    <property type="entry name" value="Hist_DNA-bd"/>
</dbReference>
<dbReference type="InterPro" id="IPR010992">
    <property type="entry name" value="IHF-like_DNA-bd_dom_sf"/>
</dbReference>
<evidence type="ECO:0000313" key="5">
    <source>
        <dbReference type="EMBL" id="GAX60825.1"/>
    </source>
</evidence>
<dbReference type="AlphaFoldDB" id="A0A286TY51"/>
<dbReference type="RefSeq" id="WP_096894220.1">
    <property type="nucleotide sequence ID" value="NZ_BAOS01000014.1"/>
</dbReference>
<dbReference type="Gene3D" id="4.10.520.10">
    <property type="entry name" value="IHF-like DNA-binding proteins"/>
    <property type="match status" value="1"/>
</dbReference>
<keyword evidence="6" id="KW-1185">Reference proteome</keyword>
<dbReference type="CDD" id="cd13836">
    <property type="entry name" value="IHF_B"/>
    <property type="match status" value="1"/>
</dbReference>
<evidence type="ECO:0000313" key="6">
    <source>
        <dbReference type="Proteomes" id="UP000218542"/>
    </source>
</evidence>
<name>A0A286TY51_9BACT</name>
<evidence type="ECO:0000256" key="4">
    <source>
        <dbReference type="SAM" id="MobiDB-lite"/>
    </source>
</evidence>
<comment type="caution">
    <text evidence="5">The sequence shown here is derived from an EMBL/GenBank/DDBJ whole genome shotgun (WGS) entry which is preliminary data.</text>
</comment>
<dbReference type="GO" id="GO:0003677">
    <property type="term" value="F:DNA binding"/>
    <property type="evidence" value="ECO:0007669"/>
    <property type="project" value="UniProtKB-KW"/>
</dbReference>
<feature type="compositionally biased region" description="Polar residues" evidence="4">
    <location>
        <begin position="103"/>
        <end position="115"/>
    </location>
</feature>
<dbReference type="PANTHER" id="PTHR33175">
    <property type="entry name" value="DNA-BINDING PROTEIN HU"/>
    <property type="match status" value="1"/>
</dbReference>
<protein>
    <submittedName>
        <fullName evidence="5">Bacterial nucleoid DNA-binding protein</fullName>
    </submittedName>
</protein>
<dbReference type="Pfam" id="PF00216">
    <property type="entry name" value="Bac_DNA_binding"/>
    <property type="match status" value="1"/>
</dbReference>
<comment type="similarity">
    <text evidence="1 3">Belongs to the bacterial histone-like protein family.</text>
</comment>